<reference evidence="1" key="1">
    <citation type="submission" date="2020-08" db="EMBL/GenBank/DDBJ databases">
        <title>Genome public.</title>
        <authorList>
            <person name="Liu C."/>
            <person name="Sun Q."/>
        </authorList>
    </citation>
    <scope>NUCLEOTIDE SEQUENCE</scope>
    <source>
        <strain evidence="1">BX15</strain>
    </source>
</reference>
<gene>
    <name evidence="1" type="ORF">H8Z83_15775</name>
</gene>
<dbReference type="RefSeq" id="WP_187015951.1">
    <property type="nucleotide sequence ID" value="NZ_JACOQI010000021.1"/>
</dbReference>
<organism evidence="1 2">
    <name type="scientific">Dysosmobacter segnis</name>
    <dbReference type="NCBI Taxonomy" id="2763042"/>
    <lineage>
        <taxon>Bacteria</taxon>
        <taxon>Bacillati</taxon>
        <taxon>Bacillota</taxon>
        <taxon>Clostridia</taxon>
        <taxon>Eubacteriales</taxon>
        <taxon>Oscillospiraceae</taxon>
        <taxon>Dysosmobacter</taxon>
    </lineage>
</organism>
<evidence type="ECO:0000313" key="2">
    <source>
        <dbReference type="Proteomes" id="UP000620327"/>
    </source>
</evidence>
<keyword evidence="2" id="KW-1185">Reference proteome</keyword>
<evidence type="ECO:0000313" key="1">
    <source>
        <dbReference type="EMBL" id="MBC5771760.1"/>
    </source>
</evidence>
<dbReference type="Proteomes" id="UP000620327">
    <property type="component" value="Unassembled WGS sequence"/>
</dbReference>
<dbReference type="AlphaFoldDB" id="A0A923MKG0"/>
<accession>A0A923MKG0</accession>
<protein>
    <submittedName>
        <fullName evidence="1">Uncharacterized protein</fullName>
    </submittedName>
</protein>
<name>A0A923MKG0_9FIRM</name>
<proteinExistence type="predicted"/>
<dbReference type="EMBL" id="JACOQI010000021">
    <property type="protein sequence ID" value="MBC5771760.1"/>
    <property type="molecule type" value="Genomic_DNA"/>
</dbReference>
<comment type="caution">
    <text evidence="1">The sequence shown here is derived from an EMBL/GenBank/DDBJ whole genome shotgun (WGS) entry which is preliminary data.</text>
</comment>
<sequence length="244" mass="27707">MLKEFIEHIQKTTQPLITNVNGSTFCVTSDGNIEELLPTIFHPYTLDLNSLDALVTMVRTEASEMDAPLYIAVPDCKTVRCFGQSKDYDERCFRQVYYEAHATDVPGWDQKVTLGFEEAQIALRTRFQETPDTLYAMKLVSDISLGAKVIYNDNGIATTITTQKGVALQTNEQIRPLVKLRPYRTFQEVEQPESIFLIRVSDRGISFIEADGGMWRLTARETIKKYLEGRLEQEVSEGSVHVVL</sequence>